<dbReference type="SMART" id="SM00175">
    <property type="entry name" value="RAB"/>
    <property type="match status" value="1"/>
</dbReference>
<dbReference type="AlphaFoldDB" id="A0AAD5DVN6"/>
<dbReference type="EMBL" id="JADXDR010000023">
    <property type="protein sequence ID" value="KAI7844840.1"/>
    <property type="molecule type" value="Genomic_DNA"/>
</dbReference>
<name>A0AAD5DVN6_9CHLO</name>
<accession>A0AAD5DVN6</accession>
<dbReference type="InterPro" id="IPR027417">
    <property type="entry name" value="P-loop_NTPase"/>
</dbReference>
<proteinExistence type="predicted"/>
<dbReference type="CDD" id="cd01860">
    <property type="entry name" value="Rab5_related"/>
    <property type="match status" value="1"/>
</dbReference>
<dbReference type="PROSITE" id="PS51419">
    <property type="entry name" value="RAB"/>
    <property type="match status" value="1"/>
</dbReference>
<dbReference type="SMART" id="SM00174">
    <property type="entry name" value="RHO"/>
    <property type="match status" value="1"/>
</dbReference>
<keyword evidence="1" id="KW-0547">Nucleotide-binding</keyword>
<dbReference type="GO" id="GO:0005525">
    <property type="term" value="F:GTP binding"/>
    <property type="evidence" value="ECO:0007669"/>
    <property type="project" value="InterPro"/>
</dbReference>
<organism evidence="2 3">
    <name type="scientific">Chlorella ohadii</name>
    <dbReference type="NCBI Taxonomy" id="2649997"/>
    <lineage>
        <taxon>Eukaryota</taxon>
        <taxon>Viridiplantae</taxon>
        <taxon>Chlorophyta</taxon>
        <taxon>core chlorophytes</taxon>
        <taxon>Trebouxiophyceae</taxon>
        <taxon>Chlorellales</taxon>
        <taxon>Chlorellaceae</taxon>
        <taxon>Chlorella clade</taxon>
        <taxon>Chlorella</taxon>
    </lineage>
</organism>
<dbReference type="PROSITE" id="PS51420">
    <property type="entry name" value="RHO"/>
    <property type="match status" value="1"/>
</dbReference>
<comment type="caution">
    <text evidence="2">The sequence shown here is derived from an EMBL/GenBank/DDBJ whole genome shotgun (WGS) entry which is preliminary data.</text>
</comment>
<gene>
    <name evidence="2" type="ORF">COHA_001494</name>
</gene>
<dbReference type="Pfam" id="PF00071">
    <property type="entry name" value="Ras"/>
    <property type="match status" value="1"/>
</dbReference>
<dbReference type="NCBIfam" id="TIGR00231">
    <property type="entry name" value="small_GTP"/>
    <property type="match status" value="1"/>
</dbReference>
<dbReference type="PRINTS" id="PR00449">
    <property type="entry name" value="RASTRNSFRMNG"/>
</dbReference>
<dbReference type="SUPFAM" id="SSF52540">
    <property type="entry name" value="P-loop containing nucleoside triphosphate hydrolases"/>
    <property type="match status" value="1"/>
</dbReference>
<sequence length="200" mass="20938">MGCAGSKADHAAPAPLPGATGAAAVAGGRPRCKLVLLGDSGVGKSALVQQQCRGTFNPDMAVTVGAAFLAHTLSLPSGVSVKFEIWDTAGQERYESLAPLYYRGATAAAIVFDVTSEKSFTRAQHWVAELQRHASQRPLLVLVGNKTDLPAEQRRVAREAAAELADSNEMLYIETSAKTGSNVAALFELIAEHVAAPPPT</sequence>
<reference evidence="2" key="1">
    <citation type="submission" date="2020-11" db="EMBL/GenBank/DDBJ databases">
        <title>Chlorella ohadii genome sequencing and assembly.</title>
        <authorList>
            <person name="Murik O."/>
            <person name="Treves H."/>
            <person name="Kedem I."/>
            <person name="Shotland Y."/>
            <person name="Kaplan A."/>
        </authorList>
    </citation>
    <scope>NUCLEOTIDE SEQUENCE</scope>
    <source>
        <strain evidence="2">1</strain>
    </source>
</reference>
<evidence type="ECO:0000313" key="2">
    <source>
        <dbReference type="EMBL" id="KAI7844840.1"/>
    </source>
</evidence>
<protein>
    <submittedName>
        <fullName evidence="2">Uncharacterized protein</fullName>
    </submittedName>
</protein>
<dbReference type="PANTHER" id="PTHR47978">
    <property type="match status" value="1"/>
</dbReference>
<dbReference type="SMART" id="SM00176">
    <property type="entry name" value="RAN"/>
    <property type="match status" value="1"/>
</dbReference>
<dbReference type="Gene3D" id="3.40.50.300">
    <property type="entry name" value="P-loop containing nucleotide triphosphate hydrolases"/>
    <property type="match status" value="1"/>
</dbReference>
<dbReference type="SMART" id="SM00173">
    <property type="entry name" value="RAS"/>
    <property type="match status" value="1"/>
</dbReference>
<keyword evidence="3" id="KW-1185">Reference proteome</keyword>
<evidence type="ECO:0000256" key="1">
    <source>
        <dbReference type="ARBA" id="ARBA00022741"/>
    </source>
</evidence>
<dbReference type="GO" id="GO:0003924">
    <property type="term" value="F:GTPase activity"/>
    <property type="evidence" value="ECO:0007669"/>
    <property type="project" value="InterPro"/>
</dbReference>
<dbReference type="FunFam" id="3.40.50.300:FF:000808">
    <property type="entry name" value="Small GTP-binding protein, putative"/>
    <property type="match status" value="1"/>
</dbReference>
<evidence type="ECO:0000313" key="3">
    <source>
        <dbReference type="Proteomes" id="UP001205105"/>
    </source>
</evidence>
<dbReference type="PROSITE" id="PS51421">
    <property type="entry name" value="RAS"/>
    <property type="match status" value="1"/>
</dbReference>
<dbReference type="Proteomes" id="UP001205105">
    <property type="component" value="Unassembled WGS sequence"/>
</dbReference>
<dbReference type="InterPro" id="IPR005225">
    <property type="entry name" value="Small_GTP-bd"/>
</dbReference>
<dbReference type="InterPro" id="IPR001806">
    <property type="entry name" value="Small_GTPase"/>
</dbReference>